<reference evidence="2" key="1">
    <citation type="journal article" date="2014" name="Genome Announc.">
        <title>Draft Genome Sequence of the Yeast Pseudozyma antarctica Type Strain JCM10317, a Producer of the Glycolipid Biosurfactants, Mannosylerythritol Lipids.</title>
        <authorList>
            <person name="Saika A."/>
            <person name="Koike H."/>
            <person name="Hori T."/>
            <person name="Fukuoka T."/>
            <person name="Sato S."/>
            <person name="Habe H."/>
            <person name="Kitamoto D."/>
            <person name="Morita T."/>
        </authorList>
    </citation>
    <scope>NUCLEOTIDE SEQUENCE [LARGE SCALE GENOMIC DNA]</scope>
    <source>
        <strain evidence="2">JCM 10317</strain>
    </source>
</reference>
<dbReference type="GeneID" id="26303021"/>
<dbReference type="OrthoDB" id="10251078at2759"/>
<name>A0A081CBK5_PSEA2</name>
<dbReference type="Proteomes" id="UP000053758">
    <property type="component" value="Unassembled WGS sequence"/>
</dbReference>
<sequence>MIPLRQLSLIWVAIRVIAAHLAFGLLPSDLERVVAATREELLSRRPSSSLSPQQVEAELAGHQPLKWEHMVTQDDLARVYPYAPSSGIEYQAAKGLDKDLSMLQQDFEYIAGHPYRQLTSVEVRDALHDFMKTFLDETGWRRLQREEKAWPYDGRPSQADVENFLVQATRRGLSFGMWPIELGDRRYLMAQLLAHTPEFRAVHGFNSATTNHIYLGVWEEVGAPKSHIFQYLGAFNYPTPRRFHDFKKDVLKGTARGIDRIRTWGSSLMYVKFAHEVRYPVYPDRPSM</sequence>
<dbReference type="EMBL" id="DF830071">
    <property type="protein sequence ID" value="GAK64051.1"/>
    <property type="molecule type" value="Genomic_DNA"/>
</dbReference>
<evidence type="ECO:0000313" key="1">
    <source>
        <dbReference type="EMBL" id="GAK64051.1"/>
    </source>
</evidence>
<dbReference type="RefSeq" id="XP_014657691.1">
    <property type="nucleotide sequence ID" value="XM_014802205.1"/>
</dbReference>
<keyword evidence="2" id="KW-1185">Reference proteome</keyword>
<gene>
    <name evidence="1" type="ORF">PAN0_004c2260</name>
</gene>
<accession>A0A081CBK5</accession>
<dbReference type="AlphaFoldDB" id="A0A081CBK5"/>
<proteinExistence type="predicted"/>
<organism evidence="1 2">
    <name type="scientific">Pseudozyma antarctica</name>
    <name type="common">Yeast</name>
    <name type="synonym">Candida antarctica</name>
    <dbReference type="NCBI Taxonomy" id="84753"/>
    <lineage>
        <taxon>Eukaryota</taxon>
        <taxon>Fungi</taxon>
        <taxon>Dikarya</taxon>
        <taxon>Basidiomycota</taxon>
        <taxon>Ustilaginomycotina</taxon>
        <taxon>Ustilaginomycetes</taxon>
        <taxon>Ustilaginales</taxon>
        <taxon>Ustilaginaceae</taxon>
        <taxon>Moesziomyces</taxon>
    </lineage>
</organism>
<evidence type="ECO:0000313" key="2">
    <source>
        <dbReference type="Proteomes" id="UP000053758"/>
    </source>
</evidence>
<dbReference type="HOGENOM" id="CLU_836771_0_0_1"/>
<protein>
    <submittedName>
        <fullName evidence="1">Uncharacterized protein</fullName>
    </submittedName>
</protein>